<evidence type="ECO:0000256" key="5">
    <source>
        <dbReference type="ARBA" id="ARBA00023002"/>
    </source>
</evidence>
<dbReference type="SUPFAM" id="SSF55103">
    <property type="entry name" value="FAD-linked oxidases, C-terminal domain"/>
    <property type="match status" value="1"/>
</dbReference>
<name>A0AA86GN79_9SPHN</name>
<dbReference type="InterPro" id="IPR016166">
    <property type="entry name" value="FAD-bd_PCMH"/>
</dbReference>
<feature type="domain" description="FAD-binding PCMH-type" evidence="6">
    <location>
        <begin position="36"/>
        <end position="215"/>
    </location>
</feature>
<proteinExistence type="inferred from homology"/>
<dbReference type="Gene3D" id="3.30.43.10">
    <property type="entry name" value="Uridine Diphospho-n-acetylenolpyruvylglucosamine Reductase, domain 2"/>
    <property type="match status" value="1"/>
</dbReference>
<accession>A0AA86GN79</accession>
<evidence type="ECO:0000256" key="2">
    <source>
        <dbReference type="ARBA" id="ARBA00008000"/>
    </source>
</evidence>
<dbReference type="InterPro" id="IPR016164">
    <property type="entry name" value="FAD-linked_Oxase-like_C"/>
</dbReference>
<dbReference type="Pfam" id="PF01565">
    <property type="entry name" value="FAD_binding_4"/>
    <property type="match status" value="1"/>
</dbReference>
<dbReference type="InterPro" id="IPR051264">
    <property type="entry name" value="FAD-oxidored/transferase_4"/>
</dbReference>
<dbReference type="InterPro" id="IPR016169">
    <property type="entry name" value="FAD-bd_PCMH_sub2"/>
</dbReference>
<dbReference type="PANTHER" id="PTHR43716:SF1">
    <property type="entry name" value="D-2-HYDROXYGLUTARATE DEHYDROGENASE, MITOCHONDRIAL"/>
    <property type="match status" value="1"/>
</dbReference>
<organism evidence="7 8">
    <name type="scientific">Sphingopyxis granuli</name>
    <dbReference type="NCBI Taxonomy" id="267128"/>
    <lineage>
        <taxon>Bacteria</taxon>
        <taxon>Pseudomonadati</taxon>
        <taxon>Pseudomonadota</taxon>
        <taxon>Alphaproteobacteria</taxon>
        <taxon>Sphingomonadales</taxon>
        <taxon>Sphingomonadaceae</taxon>
        <taxon>Sphingopyxis</taxon>
    </lineage>
</organism>
<dbReference type="InterPro" id="IPR006094">
    <property type="entry name" value="Oxid_FAD_bind_N"/>
</dbReference>
<dbReference type="SUPFAM" id="SSF56176">
    <property type="entry name" value="FAD-binding/transporter-associated domain-like"/>
    <property type="match status" value="1"/>
</dbReference>
<dbReference type="Gene3D" id="3.30.465.10">
    <property type="match status" value="1"/>
</dbReference>
<evidence type="ECO:0000256" key="3">
    <source>
        <dbReference type="ARBA" id="ARBA00022630"/>
    </source>
</evidence>
<comment type="cofactor">
    <cofactor evidence="1">
        <name>FAD</name>
        <dbReference type="ChEBI" id="CHEBI:57692"/>
    </cofactor>
</comment>
<evidence type="ECO:0000313" key="7">
    <source>
        <dbReference type="EMBL" id="AMG75065.1"/>
    </source>
</evidence>
<dbReference type="InterPro" id="IPR036318">
    <property type="entry name" value="FAD-bd_PCMH-like_sf"/>
</dbReference>
<dbReference type="Gene3D" id="1.10.45.10">
    <property type="entry name" value="Vanillyl-alcohol Oxidase, Chain A, domain 4"/>
    <property type="match status" value="1"/>
</dbReference>
<dbReference type="PROSITE" id="PS51387">
    <property type="entry name" value="FAD_PCMH"/>
    <property type="match status" value="1"/>
</dbReference>
<dbReference type="Proteomes" id="UP000058599">
    <property type="component" value="Chromosome"/>
</dbReference>
<dbReference type="InterPro" id="IPR016167">
    <property type="entry name" value="FAD-bd_PCMH_sub1"/>
</dbReference>
<keyword evidence="8" id="KW-1185">Reference proteome</keyword>
<dbReference type="Gene3D" id="3.30.70.2190">
    <property type="match status" value="1"/>
</dbReference>
<dbReference type="InterPro" id="IPR004113">
    <property type="entry name" value="FAD-bd_oxidored_4_C"/>
</dbReference>
<dbReference type="EMBL" id="CP012199">
    <property type="protein sequence ID" value="AMG75065.1"/>
    <property type="molecule type" value="Genomic_DNA"/>
</dbReference>
<keyword evidence="4" id="KW-0274">FAD</keyword>
<evidence type="ECO:0000256" key="4">
    <source>
        <dbReference type="ARBA" id="ARBA00022827"/>
    </source>
</evidence>
<dbReference type="InterPro" id="IPR016171">
    <property type="entry name" value="Vanillyl_alc_oxidase_C-sub2"/>
</dbReference>
<dbReference type="Gene3D" id="3.30.70.2740">
    <property type="match status" value="1"/>
</dbReference>
<comment type="similarity">
    <text evidence="2">Belongs to the FAD-binding oxidoreductase/transferase type 4 family.</text>
</comment>
<dbReference type="Pfam" id="PF02913">
    <property type="entry name" value="FAD-oxidase_C"/>
    <property type="match status" value="1"/>
</dbReference>
<dbReference type="KEGG" id="sgi:SGRAN_2715"/>
<evidence type="ECO:0000259" key="6">
    <source>
        <dbReference type="PROSITE" id="PS51387"/>
    </source>
</evidence>
<dbReference type="GO" id="GO:0071949">
    <property type="term" value="F:FAD binding"/>
    <property type="evidence" value="ECO:0007669"/>
    <property type="project" value="InterPro"/>
</dbReference>
<dbReference type="AlphaFoldDB" id="A0AA86GN79"/>
<keyword evidence="5 7" id="KW-0560">Oxidoreductase</keyword>
<dbReference type="PANTHER" id="PTHR43716">
    <property type="entry name" value="D-2-HYDROXYGLUTARATE DEHYDROGENASE, MITOCHONDRIAL"/>
    <property type="match status" value="1"/>
</dbReference>
<dbReference type="GO" id="GO:0004458">
    <property type="term" value="F:D-lactate dehydrogenase (cytochrome) activity"/>
    <property type="evidence" value="ECO:0007669"/>
    <property type="project" value="UniProtKB-EC"/>
</dbReference>
<dbReference type="EC" id="1.1.2.4" evidence="7"/>
<dbReference type="FunFam" id="1.10.45.10:FF:000001">
    <property type="entry name" value="D-lactate dehydrogenase mitochondrial"/>
    <property type="match status" value="1"/>
</dbReference>
<protein>
    <submittedName>
        <fullName evidence="7">FAD-linked oxidase</fullName>
        <ecNumber evidence="7">1.1.2.4</ecNumber>
    </submittedName>
</protein>
<reference evidence="7 8" key="1">
    <citation type="journal article" date="2016" name="BMC Genomics">
        <title>Genomic analysis of the nitrate-respiring Sphingopyxis granuli (formerly Sphingomonas macrogoltabida) strain TFA.</title>
        <authorList>
            <person name="Garcia-Romero I."/>
            <person name="Perez-Pulido A.J."/>
            <person name="Gonzalez-Flores Y.E."/>
            <person name="Reyes-Ramirez F."/>
            <person name="Santero E."/>
            <person name="Floriano B."/>
        </authorList>
    </citation>
    <scope>NUCLEOTIDE SEQUENCE [LARGE SCALE GENOMIC DNA]</scope>
    <source>
        <strain evidence="7 8">TFA</strain>
    </source>
</reference>
<dbReference type="RefSeq" id="WP_067184500.1">
    <property type="nucleotide sequence ID" value="NZ_CP012199.1"/>
</dbReference>
<evidence type="ECO:0000256" key="1">
    <source>
        <dbReference type="ARBA" id="ARBA00001974"/>
    </source>
</evidence>
<keyword evidence="3" id="KW-0285">Flavoprotein</keyword>
<dbReference type="GO" id="GO:0022904">
    <property type="term" value="P:respiratory electron transport chain"/>
    <property type="evidence" value="ECO:0007669"/>
    <property type="project" value="TreeGrafter"/>
</dbReference>
<gene>
    <name evidence="7" type="ORF">SGRAN_2715</name>
</gene>
<evidence type="ECO:0000313" key="8">
    <source>
        <dbReference type="Proteomes" id="UP000058599"/>
    </source>
</evidence>
<sequence>MPQDDLLDAIRAIAGDGGVIAGAELAKRPGDWLGFSSCMAAAIVRPRSTDELSRIMRLCHARRQPVIAAGGLSGLVHGTDAAGHELQISFERMRAVEAVDPVGRTMTVEAGVPLQAAQDAALEHDLIYAVDLGARGSATIGGTVSTNAGGNQVVRYGMTRENVLGLEVVLADGTVLSSMNHLLKNNAAYDLKQMFIGSEGTLGLVTRAVLRLHPRPLTIATALLAVDDFDGITGLLSLCSGRLGAMLTSFEVMWQSHYRAIAIDSGRHQPPLPAGHAYYVIVEASGMDPGRDEAFFTALMEETLAGGLAADAVIAASGAQRGAIWGIREDIPGIMAAMMPCAVFDVSLPVTAMPDYVAGLTASVDAEWTGQGKLMVFGHLGDGNLHISVAPRPWSEEARHRAEELVYRPLEAIGGSISAEHGIGLEKRAWLSSSRTPEEIATMRLLKAALDPLNLLNPGKVLIPEDSSA</sequence>